<dbReference type="GO" id="GO:0016787">
    <property type="term" value="F:hydrolase activity"/>
    <property type="evidence" value="ECO:0007669"/>
    <property type="project" value="UniProtKB-KW"/>
</dbReference>
<gene>
    <name evidence="4" type="ORF">H7B67_20435</name>
</gene>
<organism evidence="4 5">
    <name type="scientific">Cohnella thailandensis</name>
    <dbReference type="NCBI Taxonomy" id="557557"/>
    <lineage>
        <taxon>Bacteria</taxon>
        <taxon>Bacillati</taxon>
        <taxon>Bacillota</taxon>
        <taxon>Bacilli</taxon>
        <taxon>Bacillales</taxon>
        <taxon>Paenibacillaceae</taxon>
        <taxon>Cohnella</taxon>
    </lineage>
</organism>
<dbReference type="AlphaFoldDB" id="A0A841T0W0"/>
<keyword evidence="5" id="KW-1185">Reference proteome</keyword>
<comment type="similarity">
    <text evidence="1">Belongs to the FAH family.</text>
</comment>
<dbReference type="GO" id="GO:0044281">
    <property type="term" value="P:small molecule metabolic process"/>
    <property type="evidence" value="ECO:0007669"/>
    <property type="project" value="UniProtKB-ARBA"/>
</dbReference>
<sequence length="286" mass="31259">MRIVTLAKSGEEVSAIRTAGGYVTLRDIRMHGGGDWPDHLATILSEGRYDDLRDWYEEGGGRSFVEGLTALPEDAAEYAPLYRNPSKIWGIGMNYGDKPPLANSLSPDEEPVGFMKPTTALCGMQEAIKLPEEAGTITAEAELAIVIGRKCRNVGEAEAPSCVAGFAAVLDVTAADIHSRNPRFLTRAKSYDTFFGFGPELVSPDEIPDILELEVSTVLNGVTVHRNRVVNMRYRPWYAVAFHSRFMTLLPGDILMTGTPGAVVIRSGDRADCRIEGFLPLSQRVI</sequence>
<keyword evidence="2" id="KW-0479">Metal-binding</keyword>
<reference evidence="4 5" key="1">
    <citation type="submission" date="2020-08" db="EMBL/GenBank/DDBJ databases">
        <title>Cohnella phylogeny.</title>
        <authorList>
            <person name="Dunlap C."/>
        </authorList>
    </citation>
    <scope>NUCLEOTIDE SEQUENCE [LARGE SCALE GENOMIC DNA]</scope>
    <source>
        <strain evidence="4 5">DSM 25241</strain>
    </source>
</reference>
<dbReference type="Proteomes" id="UP000535838">
    <property type="component" value="Unassembled WGS sequence"/>
</dbReference>
<proteinExistence type="inferred from homology"/>
<evidence type="ECO:0000256" key="2">
    <source>
        <dbReference type="ARBA" id="ARBA00022723"/>
    </source>
</evidence>
<dbReference type="Pfam" id="PF01557">
    <property type="entry name" value="FAA_hydrolase"/>
    <property type="match status" value="1"/>
</dbReference>
<evidence type="ECO:0000256" key="1">
    <source>
        <dbReference type="ARBA" id="ARBA00010211"/>
    </source>
</evidence>
<feature type="domain" description="Fumarylacetoacetase-like C-terminal" evidence="3">
    <location>
        <begin position="87"/>
        <end position="285"/>
    </location>
</feature>
<dbReference type="PANTHER" id="PTHR42796:SF4">
    <property type="entry name" value="FUMARYLACETOACETATE HYDROLASE DOMAIN-CONTAINING PROTEIN 2A"/>
    <property type="match status" value="1"/>
</dbReference>
<dbReference type="EMBL" id="JACJVQ010000018">
    <property type="protein sequence ID" value="MBB6636496.1"/>
    <property type="molecule type" value="Genomic_DNA"/>
</dbReference>
<dbReference type="InterPro" id="IPR036663">
    <property type="entry name" value="Fumarylacetoacetase_C_sf"/>
</dbReference>
<dbReference type="RefSeq" id="WP_185121721.1">
    <property type="nucleotide sequence ID" value="NZ_JACJVQ010000018.1"/>
</dbReference>
<dbReference type="GO" id="GO:0046872">
    <property type="term" value="F:metal ion binding"/>
    <property type="evidence" value="ECO:0007669"/>
    <property type="project" value="UniProtKB-KW"/>
</dbReference>
<dbReference type="InterPro" id="IPR051121">
    <property type="entry name" value="FAH"/>
</dbReference>
<dbReference type="PANTHER" id="PTHR42796">
    <property type="entry name" value="FUMARYLACETOACETATE HYDROLASE DOMAIN-CONTAINING PROTEIN 2A-RELATED"/>
    <property type="match status" value="1"/>
</dbReference>
<name>A0A841T0W0_9BACL</name>
<dbReference type="SUPFAM" id="SSF56529">
    <property type="entry name" value="FAH"/>
    <property type="match status" value="1"/>
</dbReference>
<evidence type="ECO:0000313" key="5">
    <source>
        <dbReference type="Proteomes" id="UP000535838"/>
    </source>
</evidence>
<evidence type="ECO:0000313" key="4">
    <source>
        <dbReference type="EMBL" id="MBB6636496.1"/>
    </source>
</evidence>
<accession>A0A841T0W0</accession>
<protein>
    <submittedName>
        <fullName evidence="4">Fumarylacetoacetate hydrolase family protein</fullName>
    </submittedName>
</protein>
<dbReference type="InterPro" id="IPR011234">
    <property type="entry name" value="Fumarylacetoacetase-like_C"/>
</dbReference>
<dbReference type="Gene3D" id="3.90.850.10">
    <property type="entry name" value="Fumarylacetoacetase-like, C-terminal domain"/>
    <property type="match status" value="1"/>
</dbReference>
<comment type="caution">
    <text evidence="4">The sequence shown here is derived from an EMBL/GenBank/DDBJ whole genome shotgun (WGS) entry which is preliminary data.</text>
</comment>
<evidence type="ECO:0000259" key="3">
    <source>
        <dbReference type="Pfam" id="PF01557"/>
    </source>
</evidence>
<keyword evidence="4" id="KW-0378">Hydrolase</keyword>